<dbReference type="VEuPathDB" id="PlasmoDB:PY17X_0620600"/>
<evidence type="ECO:0000256" key="4">
    <source>
        <dbReference type="ARBA" id="ARBA00022714"/>
    </source>
</evidence>
<evidence type="ECO:0000313" key="11">
    <source>
        <dbReference type="EMBL" id="CDU17057.1"/>
    </source>
</evidence>
<keyword evidence="3" id="KW-0285">Flavoprotein</keyword>
<evidence type="ECO:0000256" key="1">
    <source>
        <dbReference type="ARBA" id="ARBA00001974"/>
    </source>
</evidence>
<dbReference type="SUPFAM" id="SSF55424">
    <property type="entry name" value="FAD/NAD-linked reductases, dimerisation (C-terminal) domain"/>
    <property type="match status" value="1"/>
</dbReference>
<feature type="domain" description="Rieske" evidence="10">
    <location>
        <begin position="108"/>
        <end position="205"/>
    </location>
</feature>
<reference evidence="12" key="4">
    <citation type="submission" date="2019-05" db="EMBL/GenBank/DDBJ databases">
        <authorList>
            <consortium name="Pathogen Informatics"/>
        </authorList>
    </citation>
    <scope>NUCLEOTIDE SEQUENCE</scope>
    <source>
        <strain evidence="12">17X</strain>
    </source>
</reference>
<dbReference type="OMA" id="PRCTHYG"/>
<dbReference type="Gene3D" id="2.102.10.10">
    <property type="entry name" value="Rieske [2Fe-2S] iron-sulphur domain"/>
    <property type="match status" value="1"/>
</dbReference>
<dbReference type="Pfam" id="PF00355">
    <property type="entry name" value="Rieske"/>
    <property type="match status" value="1"/>
</dbReference>
<dbReference type="KEGG" id="pyo:PY17X_0620600"/>
<protein>
    <submittedName>
        <fullName evidence="12">Apoptosis-inducing factor, putative</fullName>
    </submittedName>
    <submittedName>
        <fullName evidence="11">Ferrodoxin reductase-like protein, putative</fullName>
        <ecNumber evidence="11">1.18.1.2</ecNumber>
    </submittedName>
</protein>
<keyword evidence="4" id="KW-0001">2Fe-2S</keyword>
<dbReference type="SUPFAM" id="SSF50022">
    <property type="entry name" value="ISP domain"/>
    <property type="match status" value="1"/>
</dbReference>
<dbReference type="GO" id="GO:0005737">
    <property type="term" value="C:cytoplasm"/>
    <property type="evidence" value="ECO:0007669"/>
    <property type="project" value="TreeGrafter"/>
</dbReference>
<evidence type="ECO:0000259" key="10">
    <source>
        <dbReference type="PROSITE" id="PS51296"/>
    </source>
</evidence>
<reference evidence="12" key="3">
    <citation type="submission" date="2014-05" db="EMBL/GenBank/DDBJ databases">
        <authorList>
            <person name="Aslett M.A."/>
            <person name="De Silva N."/>
        </authorList>
    </citation>
    <scope>NUCLEOTIDE SEQUENCE</scope>
    <source>
        <strain evidence="12">17X</strain>
    </source>
</reference>
<sequence>MKKIINGIEKLKTFGEVGKFDVVFRNGRSNINLIEQKKYISILLDKSGYRKFEKTHSIFDRNKKILRETPNNYTIIALLSLVCTPGFFYKKYNSMKNNVASCSNLEKTYLLNKEDIKNGEMKEVKVNNDKDTVLVINIDNNYYCVGPKCPHYSAPLRLGLLTKEYVTCPWHDAKFDIKTGECINGPSFDDIPKYNVIVEDDKIYAYIPKEIELFEKKKICPCNGTKSCEKGKKKKIVIIGGGAATLGAIESFLKIGFDGEIIICSQDSYKPYDKPTLSKNISNLDTSLELYNEIKLKDDKYYDRENITYMLNTTVEKLDDENKKIYLQNGKEIEYDQILITTGLRPAPSPIQNNIQVNNLFTLNRLDDNIKIGSVAKEGTKCVIIGSSFIACELTSSLKKKNVNISMVSKNSVPFIGAFGDKIGNIVFNILKEKNVDFYPNTYPVEYIIDNSYFGLKKKNKTIHGVKLNTGEIIKCDYVIEALGCKPNSEFLNNKFKNEQGFILVDKHFKVKDSQDIYAAGDVCVFPYFVTGEPVNICHWNVAIQQGRIAANNMISNNKESYNFIPFFNTNIFGKNFRYSGFVKDYEKIIYEGDVSKYNFVAYFVKNNKIDAILTLGNNKMAALNECLLKNKVPKVYELEAGLKNSDTMILSLKN</sequence>
<evidence type="ECO:0000256" key="6">
    <source>
        <dbReference type="ARBA" id="ARBA00022827"/>
    </source>
</evidence>
<keyword evidence="8" id="KW-0408">Iron</keyword>
<dbReference type="SUPFAM" id="SSF51905">
    <property type="entry name" value="FAD/NAD(P)-binding domain"/>
    <property type="match status" value="1"/>
</dbReference>
<dbReference type="GO" id="GO:0051537">
    <property type="term" value="F:2 iron, 2 sulfur cluster binding"/>
    <property type="evidence" value="ECO:0007669"/>
    <property type="project" value="UniProtKB-KW"/>
</dbReference>
<evidence type="ECO:0000256" key="2">
    <source>
        <dbReference type="ARBA" id="ARBA00006442"/>
    </source>
</evidence>
<dbReference type="PANTHER" id="PTHR43557:SF2">
    <property type="entry name" value="RIESKE DOMAIN-CONTAINING PROTEIN-RELATED"/>
    <property type="match status" value="1"/>
</dbReference>
<accession>A0A077Y2K1</accession>
<evidence type="ECO:0000256" key="7">
    <source>
        <dbReference type="ARBA" id="ARBA00023002"/>
    </source>
</evidence>
<organism evidence="11 14">
    <name type="scientific">Plasmodium yoelii</name>
    <dbReference type="NCBI Taxonomy" id="5861"/>
    <lineage>
        <taxon>Eukaryota</taxon>
        <taxon>Sar</taxon>
        <taxon>Alveolata</taxon>
        <taxon>Apicomplexa</taxon>
        <taxon>Aconoidasida</taxon>
        <taxon>Haemosporida</taxon>
        <taxon>Plasmodiidae</taxon>
        <taxon>Plasmodium</taxon>
        <taxon>Plasmodium (Vinckeia)</taxon>
    </lineage>
</organism>
<dbReference type="InterPro" id="IPR050446">
    <property type="entry name" value="FAD-oxidoreductase/Apoptosis"/>
</dbReference>
<dbReference type="PANTHER" id="PTHR43557">
    <property type="entry name" value="APOPTOSIS-INDUCING FACTOR 1"/>
    <property type="match status" value="1"/>
</dbReference>
<dbReference type="GO" id="GO:0004324">
    <property type="term" value="F:ferredoxin-NADP+ reductase activity"/>
    <property type="evidence" value="ECO:0007669"/>
    <property type="project" value="UniProtKB-EC"/>
</dbReference>
<evidence type="ECO:0000313" key="14">
    <source>
        <dbReference type="Proteomes" id="UP000072904"/>
    </source>
</evidence>
<evidence type="ECO:0000256" key="9">
    <source>
        <dbReference type="ARBA" id="ARBA00023014"/>
    </source>
</evidence>
<keyword evidence="9" id="KW-0411">Iron-sulfur</keyword>
<comment type="similarity">
    <text evidence="2">Belongs to the FAD-dependent oxidoreductase family.</text>
</comment>
<evidence type="ECO:0000256" key="8">
    <source>
        <dbReference type="ARBA" id="ARBA00023004"/>
    </source>
</evidence>
<dbReference type="EMBL" id="LM993660">
    <property type="protein sequence ID" value="VTZ75488.1"/>
    <property type="molecule type" value="Genomic_DNA"/>
</dbReference>
<dbReference type="RefSeq" id="XP_729197.1">
    <property type="nucleotide sequence ID" value="XM_724104.1"/>
</dbReference>
<dbReference type="PRINTS" id="PR00411">
    <property type="entry name" value="PNDRDTASEI"/>
</dbReference>
<dbReference type="GO" id="GO:0016651">
    <property type="term" value="F:oxidoreductase activity, acting on NAD(P)H"/>
    <property type="evidence" value="ECO:0007669"/>
    <property type="project" value="TreeGrafter"/>
</dbReference>
<dbReference type="Proteomes" id="UP000072904">
    <property type="component" value="Chromosome 6"/>
</dbReference>
<dbReference type="InterPro" id="IPR023753">
    <property type="entry name" value="FAD/NAD-binding_dom"/>
</dbReference>
<dbReference type="VEuPathDB" id="PlasmoDB:PY01431"/>
<evidence type="ECO:0000313" key="12">
    <source>
        <dbReference type="EMBL" id="VTZ75488.1"/>
    </source>
</evidence>
<dbReference type="AlphaFoldDB" id="A0A077Y2K1"/>
<dbReference type="PRINTS" id="PR00368">
    <property type="entry name" value="FADPNR"/>
</dbReference>
<proteinExistence type="inferred from homology"/>
<dbReference type="GO" id="GO:0046872">
    <property type="term" value="F:metal ion binding"/>
    <property type="evidence" value="ECO:0007669"/>
    <property type="project" value="UniProtKB-KW"/>
</dbReference>
<dbReference type="InterPro" id="IPR036188">
    <property type="entry name" value="FAD/NAD-bd_sf"/>
</dbReference>
<dbReference type="Proteomes" id="UP000072874">
    <property type="component" value="Chromosome 6"/>
</dbReference>
<comment type="cofactor">
    <cofactor evidence="1">
        <name>FAD</name>
        <dbReference type="ChEBI" id="CHEBI:57692"/>
    </cofactor>
</comment>
<reference evidence="13 14" key="1">
    <citation type="journal article" date="2014" name="BMC Biol.">
        <title>A comprehensive evaluation of rodent malaria parasite genomes and gene expression.</title>
        <authorList>
            <person name="Otto T.D."/>
            <person name="Bohme U."/>
            <person name="Jackson A.P."/>
            <person name="Hunt M."/>
            <person name="Franke-Fayard B."/>
            <person name="Hoeijmakers W.A."/>
            <person name="Religa A.A."/>
            <person name="Robertson L."/>
            <person name="Sanders M."/>
            <person name="Ogun S.A."/>
            <person name="Cunningham D."/>
            <person name="Erhart A."/>
            <person name="Billker O."/>
            <person name="Khan S.M."/>
            <person name="Stunnenberg H.G."/>
            <person name="Langhorne J."/>
            <person name="Holder A.A."/>
            <person name="Waters A.P."/>
            <person name="Newbold C.I."/>
            <person name="Pain A."/>
            <person name="Berriman M."/>
            <person name="Janse C.J."/>
        </authorList>
    </citation>
    <scope>NUCLEOTIDE SEQUENCE [LARGE SCALE GENOMIC DNA]</scope>
    <source>
        <strain evidence="12 13">17X</strain>
        <strain evidence="11 14">YM</strain>
    </source>
</reference>
<keyword evidence="6" id="KW-0274">FAD</keyword>
<dbReference type="OrthoDB" id="432169at2759"/>
<dbReference type="Pfam" id="PF07992">
    <property type="entry name" value="Pyr_redox_2"/>
    <property type="match status" value="1"/>
</dbReference>
<dbReference type="CDD" id="cd03478">
    <property type="entry name" value="Rieske_AIFL_N"/>
    <property type="match status" value="1"/>
</dbReference>
<keyword evidence="5" id="KW-0479">Metal-binding</keyword>
<reference evidence="11" key="2">
    <citation type="submission" date="2014-05" db="EMBL/GenBank/DDBJ databases">
        <authorList>
            <person name="Aslett A.Martin."/>
            <person name="De Silva Nishadi"/>
        </authorList>
    </citation>
    <scope>NUCLEOTIDE SEQUENCE</scope>
    <source>
        <strain evidence="11">YM</strain>
    </source>
</reference>
<dbReference type="InterPro" id="IPR016156">
    <property type="entry name" value="FAD/NAD-linked_Rdtase_dimer_sf"/>
</dbReference>
<dbReference type="InterPro" id="IPR036922">
    <property type="entry name" value="Rieske_2Fe-2S_sf"/>
</dbReference>
<gene>
    <name evidence="12" type="ORF">PY17X_0620600</name>
    <name evidence="11" type="ORF">PYYM_0619700</name>
</gene>
<dbReference type="Gene3D" id="3.50.50.60">
    <property type="entry name" value="FAD/NAD(P)-binding domain"/>
    <property type="match status" value="2"/>
</dbReference>
<name>A0A077Y2K1_PLAYE</name>
<dbReference type="EC" id="1.18.1.2" evidence="11"/>
<dbReference type="GeneID" id="3801751"/>
<dbReference type="InterPro" id="IPR017941">
    <property type="entry name" value="Rieske_2Fe-2S"/>
</dbReference>
<keyword evidence="7 11" id="KW-0560">Oxidoreductase</keyword>
<dbReference type="VEuPathDB" id="PlasmoDB:Py17XNL_000600754"/>
<evidence type="ECO:0000256" key="5">
    <source>
        <dbReference type="ARBA" id="ARBA00022723"/>
    </source>
</evidence>
<evidence type="ECO:0000313" key="13">
    <source>
        <dbReference type="Proteomes" id="UP000072874"/>
    </source>
</evidence>
<dbReference type="PROSITE" id="PS51296">
    <property type="entry name" value="RIESKE"/>
    <property type="match status" value="1"/>
</dbReference>
<evidence type="ECO:0000256" key="3">
    <source>
        <dbReference type="ARBA" id="ARBA00022630"/>
    </source>
</evidence>
<dbReference type="VEuPathDB" id="PlasmoDB:PYYM_0619700"/>
<dbReference type="EMBL" id="LK934634">
    <property type="protein sequence ID" value="CDU17057.1"/>
    <property type="molecule type" value="Genomic_DNA"/>
</dbReference>